<keyword evidence="3" id="KW-1185">Reference proteome</keyword>
<reference evidence="2 3" key="1">
    <citation type="submission" date="2016-10" db="EMBL/GenBank/DDBJ databases">
        <authorList>
            <person name="de Groot N.N."/>
        </authorList>
    </citation>
    <scope>NUCLEOTIDE SEQUENCE [LARGE SCALE GENOMIC DNA]</scope>
    <source>
        <strain evidence="2 3">DSM 14789</strain>
    </source>
</reference>
<protein>
    <recommendedName>
        <fullName evidence="1">SMc04008-like domain-containing protein</fullName>
    </recommendedName>
</protein>
<accession>A0A1G9GK37</accession>
<dbReference type="Proteomes" id="UP000198654">
    <property type="component" value="Unassembled WGS sequence"/>
</dbReference>
<dbReference type="RefSeq" id="WP_089725583.1">
    <property type="nucleotide sequence ID" value="NZ_FNGI01000001.1"/>
</dbReference>
<dbReference type="InterPro" id="IPR023163">
    <property type="entry name" value="SMc04008-like_domain"/>
</dbReference>
<dbReference type="Pfam" id="PF06844">
    <property type="entry name" value="DUF1244"/>
    <property type="match status" value="1"/>
</dbReference>
<evidence type="ECO:0000313" key="2">
    <source>
        <dbReference type="EMBL" id="SDL01006.1"/>
    </source>
</evidence>
<proteinExistence type="predicted"/>
<dbReference type="AlphaFoldDB" id="A0A1G9GK37"/>
<name>A0A1G9GK37_9GAMM</name>
<dbReference type="Gene3D" id="1.10.3340.10">
    <property type="entry name" value="SMc04008-like"/>
    <property type="match status" value="1"/>
</dbReference>
<dbReference type="InterPro" id="IPR036810">
    <property type="entry name" value="SMc04008-like_sf"/>
</dbReference>
<dbReference type="SUPFAM" id="SSF158757">
    <property type="entry name" value="SMc04008-like"/>
    <property type="match status" value="1"/>
</dbReference>
<sequence>MQHLDDTTRTELEAAAFRRLLEHLDANKDVQNIDLMILADFCRNCLSKWLVAAADERGAELDYDAAREYVYGMPYGEWKDKYQTPATPEQLAALEARNKSKERA</sequence>
<dbReference type="OrthoDB" id="9802252at2"/>
<gene>
    <name evidence="2" type="ORF">SAMN05661010_00746</name>
</gene>
<evidence type="ECO:0000259" key="1">
    <source>
        <dbReference type="Pfam" id="PF06844"/>
    </source>
</evidence>
<organism evidence="2 3">
    <name type="scientific">Modicisalibacter muralis</name>
    <dbReference type="NCBI Taxonomy" id="119000"/>
    <lineage>
        <taxon>Bacteria</taxon>
        <taxon>Pseudomonadati</taxon>
        <taxon>Pseudomonadota</taxon>
        <taxon>Gammaproteobacteria</taxon>
        <taxon>Oceanospirillales</taxon>
        <taxon>Halomonadaceae</taxon>
        <taxon>Modicisalibacter</taxon>
    </lineage>
</organism>
<dbReference type="STRING" id="119000.SAMN05661010_00746"/>
<dbReference type="EMBL" id="FNGI01000001">
    <property type="protein sequence ID" value="SDL01006.1"/>
    <property type="molecule type" value="Genomic_DNA"/>
</dbReference>
<feature type="domain" description="SMc04008-like" evidence="1">
    <location>
        <begin position="30"/>
        <end position="95"/>
    </location>
</feature>
<evidence type="ECO:0000313" key="3">
    <source>
        <dbReference type="Proteomes" id="UP000198654"/>
    </source>
</evidence>